<evidence type="ECO:0000313" key="6">
    <source>
        <dbReference type="EMBL" id="ERM97231.1"/>
    </source>
</evidence>
<keyword evidence="7" id="KW-1185">Reference proteome</keyword>
<dbReference type="InterPro" id="IPR044694">
    <property type="entry name" value="NUP214"/>
</dbReference>
<feature type="region of interest" description="Disordered" evidence="4">
    <location>
        <begin position="1129"/>
        <end position="1165"/>
    </location>
</feature>
<feature type="region of interest" description="Disordered" evidence="4">
    <location>
        <begin position="548"/>
        <end position="572"/>
    </location>
</feature>
<feature type="compositionally biased region" description="Low complexity" evidence="4">
    <location>
        <begin position="983"/>
        <end position="1000"/>
    </location>
</feature>
<dbReference type="PANTHER" id="PTHR34418:SF3">
    <property type="entry name" value="NUCLEAR PORE COMPLEX PROTEIN NUP214"/>
    <property type="match status" value="1"/>
</dbReference>
<feature type="region of interest" description="Disordered" evidence="4">
    <location>
        <begin position="1553"/>
        <end position="1621"/>
    </location>
</feature>
<comment type="subcellular location">
    <subcellularLocation>
        <location evidence="1">Nucleus</location>
    </subcellularLocation>
</comment>
<keyword evidence="3" id="KW-0539">Nucleus</keyword>
<dbReference type="InterPro" id="IPR039462">
    <property type="entry name" value="Nup159/Nup146_N"/>
</dbReference>
<feature type="compositionally biased region" description="Polar residues" evidence="4">
    <location>
        <begin position="1138"/>
        <end position="1151"/>
    </location>
</feature>
<dbReference type="eggNOG" id="ENOG502QSI5">
    <property type="taxonomic scope" value="Eukaryota"/>
</dbReference>
<feature type="region of interest" description="Disordered" evidence="4">
    <location>
        <begin position="1406"/>
        <end position="1427"/>
    </location>
</feature>
<keyword evidence="2" id="KW-0813">Transport</keyword>
<accession>W1NNF3</accession>
<dbReference type="GO" id="GO:0017056">
    <property type="term" value="F:structural constituent of nuclear pore"/>
    <property type="evidence" value="ECO:0007669"/>
    <property type="project" value="InterPro"/>
</dbReference>
<evidence type="ECO:0000313" key="7">
    <source>
        <dbReference type="Proteomes" id="UP000017836"/>
    </source>
</evidence>
<dbReference type="GO" id="GO:0006405">
    <property type="term" value="P:RNA export from nucleus"/>
    <property type="evidence" value="ECO:0007669"/>
    <property type="project" value="InterPro"/>
</dbReference>
<dbReference type="Pfam" id="PF16755">
    <property type="entry name" value="Beta-prop_NUP159_NUP214"/>
    <property type="match status" value="1"/>
</dbReference>
<evidence type="ECO:0000259" key="5">
    <source>
        <dbReference type="Pfam" id="PF16755"/>
    </source>
</evidence>
<evidence type="ECO:0000256" key="4">
    <source>
        <dbReference type="SAM" id="MobiDB-lite"/>
    </source>
</evidence>
<dbReference type="Proteomes" id="UP000017836">
    <property type="component" value="Unassembled WGS sequence"/>
</dbReference>
<dbReference type="SUPFAM" id="SSF117289">
    <property type="entry name" value="Nucleoporin domain"/>
    <property type="match status" value="1"/>
</dbReference>
<evidence type="ECO:0000256" key="3">
    <source>
        <dbReference type="ARBA" id="ARBA00023242"/>
    </source>
</evidence>
<dbReference type="HOGENOM" id="CLU_243789_0_0_1"/>
<dbReference type="STRING" id="13333.W1NNF3"/>
<dbReference type="Gramene" id="ERM97231">
    <property type="protein sequence ID" value="ERM97231"/>
    <property type="gene ID" value="AMTR_s00119p00078800"/>
</dbReference>
<dbReference type="GO" id="GO:0005634">
    <property type="term" value="C:nucleus"/>
    <property type="evidence" value="ECO:0007669"/>
    <property type="project" value="UniProtKB-SubCell"/>
</dbReference>
<gene>
    <name evidence="6" type="ORF">AMTR_s00119p00078800</name>
</gene>
<feature type="compositionally biased region" description="Polar residues" evidence="4">
    <location>
        <begin position="1557"/>
        <end position="1586"/>
    </location>
</feature>
<dbReference type="PANTHER" id="PTHR34418">
    <property type="entry name" value="NUCLEAR PORE COMPLEX PROTEIN NUP214 ISOFORM X1"/>
    <property type="match status" value="1"/>
</dbReference>
<organism evidence="6 7">
    <name type="scientific">Amborella trichopoda</name>
    <dbReference type="NCBI Taxonomy" id="13333"/>
    <lineage>
        <taxon>Eukaryota</taxon>
        <taxon>Viridiplantae</taxon>
        <taxon>Streptophyta</taxon>
        <taxon>Embryophyta</taxon>
        <taxon>Tracheophyta</taxon>
        <taxon>Spermatophyta</taxon>
        <taxon>Magnoliopsida</taxon>
        <taxon>Amborellales</taxon>
        <taxon>Amborellaceae</taxon>
        <taxon>Amborella</taxon>
    </lineage>
</organism>
<protein>
    <recommendedName>
        <fullName evidence="5">Nucleoporin Nup159/Nup146 N-terminal domain-containing protein</fullName>
    </recommendedName>
</protein>
<name>W1NNF3_AMBTC</name>
<feature type="domain" description="Nucleoporin Nup159/Nup146 N-terminal" evidence="5">
    <location>
        <begin position="52"/>
        <end position="260"/>
    </location>
</feature>
<feature type="compositionally biased region" description="Polar residues" evidence="4">
    <location>
        <begin position="557"/>
        <end position="572"/>
    </location>
</feature>
<feature type="compositionally biased region" description="Polar residues" evidence="4">
    <location>
        <begin position="1406"/>
        <end position="1420"/>
    </location>
</feature>
<reference evidence="7" key="1">
    <citation type="journal article" date="2013" name="Science">
        <title>The Amborella genome and the evolution of flowering plants.</title>
        <authorList>
            <consortium name="Amborella Genome Project"/>
        </authorList>
    </citation>
    <scope>NUCLEOTIDE SEQUENCE [LARGE SCALE GENOMIC DNA]</scope>
</reference>
<dbReference type="OMA" id="KWVKESA"/>
<dbReference type="EMBL" id="KI396540">
    <property type="protein sequence ID" value="ERM97231.1"/>
    <property type="molecule type" value="Genomic_DNA"/>
</dbReference>
<feature type="region of interest" description="Disordered" evidence="4">
    <location>
        <begin position="982"/>
        <end position="1026"/>
    </location>
</feature>
<evidence type="ECO:0000256" key="1">
    <source>
        <dbReference type="ARBA" id="ARBA00004123"/>
    </source>
</evidence>
<evidence type="ECO:0000256" key="2">
    <source>
        <dbReference type="ARBA" id="ARBA00022448"/>
    </source>
</evidence>
<proteinExistence type="predicted"/>
<sequence length="1802" mass="193251">MAAGGWEGREGLIELEAGEGESRGSSDVIFQRIGASVPFAKGDWSFDPESPPAQVLAISDRFGVLFAAHSQGFCVVKTKEIIKLAEDLKEERSVSSVKELSIMVVPLAGVYLFALSTDSQTLAASVAGQVYLYSVTSLLNKEEKPFFSWSLGESSHVKDFKWKKNKDSEFIVLSSNGLLSLGAVNGPIKDMKDDVDAVDWSVHGKFIVLARKSTLSIVSVEFEEKFHISLPFQSWNDDEDSTMTVDSIKWVRHDSIVIGCIQLTKDGKEDCYSVHVITSNGCKITEASSSMVALSFSEFFLAVNESILPNGHGPYLFANYLDIWGLVVASNRKTADEHLVLLGWFFDGKKREATAIEIIQDKWRPRIELQENGDDNLVVGFGVDKTSTDGIFEIKLADGELKEISPYHILVVVTIDGHIDLFRIASISAPPALPEVHSELPDSVRDAGARTSTISDVGHELSKTASISSILDTQDDSMTSQVEGVLGGAEESVKKYAAGESEPNENLSSPFVSYQSSNKATTMTSITSDYASPFTFNNVELRNQGILTSEGRDKQRFSTTASQNQGTAGNNADTLSGEKPISGMFDIQSPLVQSSAPGLKDSPNIGTTKSVLDTTDIEVRNSSMIRSIAVNTAAIMKSHSLGLPKRDDSAKISVDKTRSIGFPTVASEPQSGGNFFGFKNFTGPSSLSSLASKGDRLISSHQGNEKNILSSSRQEVSLPRMSGNYNEEFKNIGRGHQPPGTVDSVDFMKEFDNIKHIGTQLDKLLSIINEEGGPGEAVTVFRKSSIKALEEKSQNLLRSCRVCKSTIEKRHEEMQSLWDKTLQVVAWRLHTESIVKQAADDQYWKSWNCQNLSPEFELKRQKIMKASQNLRCQFIELEKHFNALELDKFGENGGALKGRTAFQRSVQPSRQIQSLHSLYNTMNSQLTVAERLADILSDQMSALNIEAPSVKRRNAAKELFESIGLIGGSDLFKSPEVKESEHSSYASKKFSSSSFSSTKESPPRKLSSAQLFEPETARRRRNSMDKSWINVEPPKTTIKRTPREEPSSDKLSLEKLPNLRNRIGFSPARQKEFTPPARPLFPSSPDKEIQEMSPVHAIGSETPGSSPSFFKWSKQTSEPLQIARLISPKTQGLPETIPQASTPSSSSTGAQAVSAPGFSDGKNISITHKEHTGFSSSQAIMDTKTQSITQPKGASPIKQLFPFNTAISSTSEPMRNTMHAKDQAKGFLPRMSIETTVTPKLMPASAKHEAAEPEKIPTVPMKNTFEQKDQTLTDSTKHKPVKLEDFHVLPEKSWTSPISPPRNASFADDPSKKPFQLDISFNKAESVGKPISPPVSVSSDSSLSPPVLASIPPFSVSPVVSLAPLSSPLSFKHLQTTDNPLITSGLTGASTSQPSLDLNRPLFSDASMSMTKPSAETTTQTGSTSSLFGASSTSSLIQISLSQNCPSTTVPPNLGFVASSGPGLISSPSSTNGFSNTITSTLVNLSSPAPIVPAVSPTPNMAQPIPTNAIQPLADMKNETLDATILEEDGMEEEAPDPTNDMSLGSFGVFGLGSSSPTASKPNSPFGTPFGPSTQTSTSFSLSIPSGQLFRPASFTPPSIQPTQPDPSVFSSPSKSGAPPTMSAFGRPSQIGLGVSAFGQPAQIGSGASPFGQPSLVGGGTSGFGQPAQIRGGPQVLGSALGAFGQSRQLGSSLPGAGFASSSSGSASSVGGFAAMATAGDGFGAMASGGGGFAAAAANTGGYLLLFRECVDVAMVSSSSFGMLVDNLCFRNLSLRCLLGNRKISEKVIHKESVGKSRKTEK</sequence>